<dbReference type="RefSeq" id="WP_092892857.1">
    <property type="nucleotide sequence ID" value="NZ_FOOQ01000002.1"/>
</dbReference>
<keyword evidence="3" id="KW-1185">Reference proteome</keyword>
<accession>A0A1I2TE93</accession>
<proteinExistence type="predicted"/>
<evidence type="ECO:0000313" key="3">
    <source>
        <dbReference type="Proteomes" id="UP000198876"/>
    </source>
</evidence>
<feature type="region of interest" description="Disordered" evidence="1">
    <location>
        <begin position="1"/>
        <end position="20"/>
    </location>
</feature>
<dbReference type="Pfam" id="PF24109">
    <property type="entry name" value="DUF7384"/>
    <property type="match status" value="1"/>
</dbReference>
<dbReference type="OrthoDB" id="214734at2157"/>
<dbReference type="InterPro" id="IPR055808">
    <property type="entry name" value="DUF7384"/>
</dbReference>
<gene>
    <name evidence="2" type="ORF">SAMN04488063_2623</name>
</gene>
<sequence length="167" mass="18094">MSDGSDVPDPEDVERNPARVVADADVLAADLFGDDDSREALDALREHSWTTLVASDPLLDDARAVVESLGDESLAEAWRERAENWRDPVSHPPEDHPALGSAYRGGAMHILSFDDRLTSSEAGATLGSQFPVSVHHPRAFATLFDAESLYAEVVGGDYPGPDRDPRE</sequence>
<dbReference type="AlphaFoldDB" id="A0A1I2TE93"/>
<protein>
    <recommendedName>
        <fullName evidence="4">PIN domain-containing protein</fullName>
    </recommendedName>
</protein>
<evidence type="ECO:0000256" key="1">
    <source>
        <dbReference type="SAM" id="MobiDB-lite"/>
    </source>
</evidence>
<evidence type="ECO:0000313" key="2">
    <source>
        <dbReference type="EMBL" id="SFG62459.1"/>
    </source>
</evidence>
<dbReference type="Proteomes" id="UP000198876">
    <property type="component" value="Unassembled WGS sequence"/>
</dbReference>
<organism evidence="2 3">
    <name type="scientific">Halopelagius inordinatus</name>
    <dbReference type="NCBI Taxonomy" id="553467"/>
    <lineage>
        <taxon>Archaea</taxon>
        <taxon>Methanobacteriati</taxon>
        <taxon>Methanobacteriota</taxon>
        <taxon>Stenosarchaea group</taxon>
        <taxon>Halobacteria</taxon>
        <taxon>Halobacteriales</taxon>
        <taxon>Haloferacaceae</taxon>
    </lineage>
</organism>
<name>A0A1I2TE93_9EURY</name>
<reference evidence="3" key="1">
    <citation type="submission" date="2016-10" db="EMBL/GenBank/DDBJ databases">
        <authorList>
            <person name="Varghese N."/>
            <person name="Submissions S."/>
        </authorList>
    </citation>
    <scope>NUCLEOTIDE SEQUENCE [LARGE SCALE GENOMIC DNA]</scope>
    <source>
        <strain evidence="3">CGMCC 1.7739</strain>
    </source>
</reference>
<evidence type="ECO:0008006" key="4">
    <source>
        <dbReference type="Google" id="ProtNLM"/>
    </source>
</evidence>
<feature type="compositionally biased region" description="Acidic residues" evidence="1">
    <location>
        <begin position="1"/>
        <end position="12"/>
    </location>
</feature>
<dbReference type="EMBL" id="FOOQ01000002">
    <property type="protein sequence ID" value="SFG62459.1"/>
    <property type="molecule type" value="Genomic_DNA"/>
</dbReference>